<reference evidence="9" key="1">
    <citation type="journal article" date="2008" name="J. Bacteriol.">
        <title>Genome sequence of Thermofilum pendens reveals an exceptional loss of biosynthetic pathways without genome reduction.</title>
        <authorList>
            <person name="Anderson I."/>
            <person name="Rodriguez J."/>
            <person name="Susanti D."/>
            <person name="Porat I."/>
            <person name="Reich C."/>
            <person name="Ulrich L.E."/>
            <person name="Elkins J.G."/>
            <person name="Mavromatis K."/>
            <person name="Lykidis A."/>
            <person name="Kim E."/>
            <person name="Thompson L.S."/>
            <person name="Nolan M."/>
            <person name="Land M."/>
            <person name="Copeland A."/>
            <person name="Lapidus A."/>
            <person name="Lucas S."/>
            <person name="Detter C."/>
            <person name="Zhulin I.B."/>
            <person name="Olsen G.J."/>
            <person name="Whitman W."/>
            <person name="Mukhopadhyay B."/>
            <person name="Bristow J."/>
            <person name="Kyrpides N."/>
        </authorList>
    </citation>
    <scope>NUCLEOTIDE SEQUENCE [LARGE SCALE GENOMIC DNA]</scope>
    <source>
        <strain evidence="9">DSM 2475 / Hrk 5</strain>
    </source>
</reference>
<evidence type="ECO:0000256" key="4">
    <source>
        <dbReference type="ARBA" id="ARBA00022741"/>
    </source>
</evidence>
<dbReference type="Gene3D" id="3.40.50.300">
    <property type="entry name" value="P-loop containing nucleotide triphosphate hydrolases"/>
    <property type="match status" value="1"/>
</dbReference>
<dbReference type="HOGENOM" id="CLU_730800_0_0_2"/>
<dbReference type="Pfam" id="PF02562">
    <property type="entry name" value="PhoH"/>
    <property type="match status" value="1"/>
</dbReference>
<dbReference type="InterPro" id="IPR003714">
    <property type="entry name" value="PhoH"/>
</dbReference>
<dbReference type="InterPro" id="IPR027417">
    <property type="entry name" value="P-loop_NTPase"/>
</dbReference>
<comment type="subcellular location">
    <subcellularLocation>
        <location evidence="1">Cytoplasm</location>
    </subcellularLocation>
</comment>
<evidence type="ECO:0000256" key="3">
    <source>
        <dbReference type="ARBA" id="ARBA00022490"/>
    </source>
</evidence>
<accession>A1RYK5</accession>
<dbReference type="GO" id="GO:0005524">
    <property type="term" value="F:ATP binding"/>
    <property type="evidence" value="ECO:0007669"/>
    <property type="project" value="UniProtKB-KW"/>
</dbReference>
<evidence type="ECO:0000256" key="6">
    <source>
        <dbReference type="ARBA" id="ARBA00039970"/>
    </source>
</evidence>
<dbReference type="eggNOG" id="arCOG04325">
    <property type="taxonomic scope" value="Archaea"/>
</dbReference>
<proteinExistence type="inferred from homology"/>
<keyword evidence="5" id="KW-0067">ATP-binding</keyword>
<comment type="similarity">
    <text evidence="2">Belongs to the PhoH family.</text>
</comment>
<evidence type="ECO:0000313" key="9">
    <source>
        <dbReference type="Proteomes" id="UP000000641"/>
    </source>
</evidence>
<keyword evidence="4" id="KW-0547">Nucleotide-binding</keyword>
<gene>
    <name evidence="8" type="ordered locus">Tpen_0884</name>
</gene>
<name>A1RYK5_THEPD</name>
<dbReference type="EnsemblBacteria" id="ABL78285">
    <property type="protein sequence ID" value="ABL78285"/>
    <property type="gene ID" value="Tpen_0884"/>
</dbReference>
<evidence type="ECO:0000259" key="7">
    <source>
        <dbReference type="Pfam" id="PF02562"/>
    </source>
</evidence>
<feature type="domain" description="PhoH-like protein" evidence="7">
    <location>
        <begin position="6"/>
        <end position="206"/>
    </location>
</feature>
<dbReference type="SUPFAM" id="SSF52540">
    <property type="entry name" value="P-loop containing nucleoside triphosphate hydrolases"/>
    <property type="match status" value="1"/>
</dbReference>
<sequence>MSLPFTPATEKQKMLLGALESPDVDLVGVFGPSGTGKSFVVLLYGLSAVRSGKYKRMVVVKPLVSLSRSKVLDSSEMGNLFFEIASSYVEDVAGDYVDLKELREMFDQRKVVFVDPDFLAGRTFDNSLVFLDDVQYASPDLVTECIIRTGKNSKLVIAGDPILQALEGKTRNTAAIARELLLGEERSLVINMGINDIVRPGSKRGFKLALESRLRRRALSEEEEKVKAILQSHAPDADVVTVVWLKDLKEKFGAHTAPDVLAVAKENTLSRLIGKKGERINKAQEEAGVQIRAVELTQDLGEIVKAIHPVGWIRKHITSVEIEGSELAVYVNPDEYGAFVGKQGSYIRFLDAAVRRLLGLGVRGKHAEKTEQRGAKRK</sequence>
<evidence type="ECO:0000313" key="8">
    <source>
        <dbReference type="EMBL" id="ABL78285.1"/>
    </source>
</evidence>
<dbReference type="KEGG" id="tpe:Tpen_0884"/>
<dbReference type="PANTHER" id="PTHR30473:SF1">
    <property type="entry name" value="PHOH-LIKE PROTEIN"/>
    <property type="match status" value="1"/>
</dbReference>
<dbReference type="GO" id="GO:0005829">
    <property type="term" value="C:cytosol"/>
    <property type="evidence" value="ECO:0007669"/>
    <property type="project" value="TreeGrafter"/>
</dbReference>
<protein>
    <recommendedName>
        <fullName evidence="6">PhoH-like protein</fullName>
    </recommendedName>
</protein>
<dbReference type="PANTHER" id="PTHR30473">
    <property type="entry name" value="PROTEIN PHOH"/>
    <property type="match status" value="1"/>
</dbReference>
<organism evidence="8 9">
    <name type="scientific">Thermofilum pendens (strain DSM 2475 / Hrk 5)</name>
    <dbReference type="NCBI Taxonomy" id="368408"/>
    <lineage>
        <taxon>Archaea</taxon>
        <taxon>Thermoproteota</taxon>
        <taxon>Thermoprotei</taxon>
        <taxon>Thermofilales</taxon>
        <taxon>Thermofilaceae</taxon>
        <taxon>Thermofilum</taxon>
    </lineage>
</organism>
<evidence type="ECO:0000256" key="1">
    <source>
        <dbReference type="ARBA" id="ARBA00004496"/>
    </source>
</evidence>
<dbReference type="InterPro" id="IPR051451">
    <property type="entry name" value="PhoH2-like"/>
</dbReference>
<evidence type="ECO:0000256" key="2">
    <source>
        <dbReference type="ARBA" id="ARBA00010393"/>
    </source>
</evidence>
<keyword evidence="3" id="KW-0963">Cytoplasm</keyword>
<keyword evidence="9" id="KW-1185">Reference proteome</keyword>
<dbReference type="STRING" id="368408.Tpen_0884"/>
<dbReference type="AlphaFoldDB" id="A1RYK5"/>
<evidence type="ECO:0000256" key="5">
    <source>
        <dbReference type="ARBA" id="ARBA00022840"/>
    </source>
</evidence>
<dbReference type="Proteomes" id="UP000000641">
    <property type="component" value="Chromosome"/>
</dbReference>
<dbReference type="EMBL" id="CP000505">
    <property type="protein sequence ID" value="ABL78285.1"/>
    <property type="molecule type" value="Genomic_DNA"/>
</dbReference>